<feature type="region of interest" description="Disordered" evidence="1">
    <location>
        <begin position="1"/>
        <end position="21"/>
    </location>
</feature>
<evidence type="ECO:0000256" key="1">
    <source>
        <dbReference type="SAM" id="MobiDB-lite"/>
    </source>
</evidence>
<sequence length="71" mass="8531">MKEKDIKPNKGKEDKEEIDKKKKEEWLKKEKTTMIEQRKEYINYIKGVMQKKGFNPKLRKDKFSSGVRGRG</sequence>
<evidence type="ECO:0000313" key="3">
    <source>
        <dbReference type="Proteomes" id="UP000230646"/>
    </source>
</evidence>
<evidence type="ECO:0000313" key="2">
    <source>
        <dbReference type="EMBL" id="PIY32205.1"/>
    </source>
</evidence>
<organism evidence="2 3">
    <name type="scientific">Candidatus Infernicultor aquiphilus</name>
    <dbReference type="NCBI Taxonomy" id="1805029"/>
    <lineage>
        <taxon>Bacteria</taxon>
        <taxon>Pseudomonadati</taxon>
        <taxon>Atribacterota</taxon>
        <taxon>Candidatus Phoenicimicrobiia</taxon>
        <taxon>Candidatus Pheonicimicrobiales</taxon>
        <taxon>Candidatus Phoenicimicrobiaceae</taxon>
        <taxon>Candidatus Infernicultor</taxon>
    </lineage>
</organism>
<reference evidence="2 3" key="1">
    <citation type="submission" date="2017-09" db="EMBL/GenBank/DDBJ databases">
        <title>Depth-based differentiation of microbial function through sediment-hosted aquifers and enrichment of novel symbionts in the deep terrestrial subsurface.</title>
        <authorList>
            <person name="Probst A.J."/>
            <person name="Ladd B."/>
            <person name="Jarett J.K."/>
            <person name="Geller-Mcgrath D.E."/>
            <person name="Sieber C.M."/>
            <person name="Emerson J.B."/>
            <person name="Anantharaman K."/>
            <person name="Thomas B.C."/>
            <person name="Malmstrom R."/>
            <person name="Stieglmeier M."/>
            <person name="Klingl A."/>
            <person name="Woyke T."/>
            <person name="Ryan C.M."/>
            <person name="Banfield J.F."/>
        </authorList>
    </citation>
    <scope>NUCLEOTIDE SEQUENCE [LARGE SCALE GENOMIC DNA]</scope>
    <source>
        <strain evidence="2">CG_4_10_14_3_um_filter_34_13</strain>
    </source>
</reference>
<dbReference type="Proteomes" id="UP000230646">
    <property type="component" value="Unassembled WGS sequence"/>
</dbReference>
<proteinExistence type="predicted"/>
<comment type="caution">
    <text evidence="2">The sequence shown here is derived from an EMBL/GenBank/DDBJ whole genome shotgun (WGS) entry which is preliminary data.</text>
</comment>
<dbReference type="EMBL" id="PFKO01000249">
    <property type="protein sequence ID" value="PIY32205.1"/>
    <property type="molecule type" value="Genomic_DNA"/>
</dbReference>
<gene>
    <name evidence="2" type="ORF">COZ07_06515</name>
</gene>
<dbReference type="RefSeq" id="WP_406607790.1">
    <property type="nucleotide sequence ID" value="NZ_PFKO01000249.1"/>
</dbReference>
<protein>
    <submittedName>
        <fullName evidence="2">Uncharacterized protein</fullName>
    </submittedName>
</protein>
<accession>A0A2M7PNT3</accession>
<name>A0A2M7PNT3_9BACT</name>
<dbReference type="AlphaFoldDB" id="A0A2M7PNT3"/>